<feature type="domain" description="HAMP" evidence="7">
    <location>
        <begin position="357"/>
        <end position="417"/>
    </location>
</feature>
<comment type="caution">
    <text evidence="8">The sequence shown here is derived from an EMBL/GenBank/DDBJ whole genome shotgun (WGS) entry which is preliminary data.</text>
</comment>
<evidence type="ECO:0000256" key="1">
    <source>
        <dbReference type="ARBA" id="ARBA00023224"/>
    </source>
</evidence>
<reference evidence="8 9" key="1">
    <citation type="submission" date="2017-10" db="EMBL/GenBank/DDBJ databases">
        <title>Novel microbial diversity and functional potential in the marine mammal oral microbiome.</title>
        <authorList>
            <person name="Dudek N.K."/>
            <person name="Sun C.L."/>
            <person name="Burstein D."/>
            <person name="Kantor R.S."/>
            <person name="Aliaga Goltsman D.S."/>
            <person name="Bik E.M."/>
            <person name="Thomas B.C."/>
            <person name="Banfield J.F."/>
            <person name="Relman D.A."/>
        </authorList>
    </citation>
    <scope>NUCLEOTIDE SEQUENCE [LARGE SCALE GENOMIC DNA]</scope>
    <source>
        <strain evidence="8">DOLJORAL78_47_16</strain>
    </source>
</reference>
<feature type="coiled-coil region" evidence="4">
    <location>
        <begin position="405"/>
        <end position="439"/>
    </location>
</feature>
<dbReference type="AlphaFoldDB" id="A0A2G6KKF8"/>
<gene>
    <name evidence="8" type="ORF">CSA56_04025</name>
</gene>
<name>A0A2G6KKF8_9BACT</name>
<dbReference type="Pfam" id="PF00015">
    <property type="entry name" value="MCPsignal"/>
    <property type="match status" value="1"/>
</dbReference>
<organism evidence="8 9">
    <name type="scientific">candidate division KSB3 bacterium</name>
    <dbReference type="NCBI Taxonomy" id="2044937"/>
    <lineage>
        <taxon>Bacteria</taxon>
        <taxon>candidate division KSB3</taxon>
    </lineage>
</organism>
<evidence type="ECO:0000256" key="4">
    <source>
        <dbReference type="SAM" id="Coils"/>
    </source>
</evidence>
<dbReference type="SUPFAM" id="SSF58104">
    <property type="entry name" value="Methyl-accepting chemotaxis protein (MCP) signaling domain"/>
    <property type="match status" value="1"/>
</dbReference>
<feature type="transmembrane region" description="Helical" evidence="5">
    <location>
        <begin position="20"/>
        <end position="40"/>
    </location>
</feature>
<dbReference type="InterPro" id="IPR004089">
    <property type="entry name" value="MCPsignal_dom"/>
</dbReference>
<keyword evidence="5" id="KW-1133">Transmembrane helix</keyword>
<sequence length="695" mass="77022">MNIKTRLYPVFAPYSIKVRLILLFLLIAIIPFALGGYIAYSAASKALHVNVQEKLLRISMTTLDSLDRVLLERQKDTQIWSTLELAKLAPQIGSGIGGASEFVNQLIKRYRMYNLIMLLDVEGTCVTVNTVDYFDRRVPTNELFLGQNFQEASWFQKALHYDDVVITDWHYSPILAALAAKSGEADVFSYTLIFSSAIRDVDGTTIGVWVNFLHWQYIQELLEQIPTDQPEASASVKSLLLLPDNDTIIASSNIESRDGTSLYGKSLSRDLNHAQLTAMLIGLEKGVFSYSWDGISKTVTLVREQGFDSYFGKGWGYLMISDNASADAQILALRTKMMIFGSILTVLLVIIAYTIGHRVAHPLTLLSETTSAIANGDLTRHIALSDDGTPGKASQDEVTVLLHSFGKMTQNLQHLIRQIKEASQRVNEASSQIATALHQLSSTSTQQSSTIIKTTRSIEEISASSRQIAQNATSVAEFVETTEQQVHTGVKAAVDTLACIHAIKQANDQNMEHVQVLHARSKEIYEIVEVITAIAEHTDLIAFNAALEAAGAGEKGRRFSVVADEIRHLANTVATSVTRIKHKTSEIQQGVHALVATFETETERIETGVTDMQLRLTSLESILGKIEKTTTLVTHISDSTWHQQMSHEQMVPVLHKMSQETLGFQEITQNTLHIVAQLNLLAEELQQSVDVFQLE</sequence>
<dbReference type="PANTHER" id="PTHR32089">
    <property type="entry name" value="METHYL-ACCEPTING CHEMOTAXIS PROTEIN MCPB"/>
    <property type="match status" value="1"/>
</dbReference>
<evidence type="ECO:0008006" key="10">
    <source>
        <dbReference type="Google" id="ProtNLM"/>
    </source>
</evidence>
<dbReference type="PROSITE" id="PS50111">
    <property type="entry name" value="CHEMOTAXIS_TRANSDUC_2"/>
    <property type="match status" value="1"/>
</dbReference>
<proteinExistence type="inferred from homology"/>
<evidence type="ECO:0000256" key="2">
    <source>
        <dbReference type="ARBA" id="ARBA00029447"/>
    </source>
</evidence>
<dbReference type="Proteomes" id="UP000230821">
    <property type="component" value="Unassembled WGS sequence"/>
</dbReference>
<evidence type="ECO:0000313" key="9">
    <source>
        <dbReference type="Proteomes" id="UP000230821"/>
    </source>
</evidence>
<accession>A0A2G6KKF8</accession>
<dbReference type="SMART" id="SM00304">
    <property type="entry name" value="HAMP"/>
    <property type="match status" value="1"/>
</dbReference>
<feature type="domain" description="Methyl-accepting transducer" evidence="6">
    <location>
        <begin position="422"/>
        <end position="658"/>
    </location>
</feature>
<dbReference type="PROSITE" id="PS50885">
    <property type="entry name" value="HAMP"/>
    <property type="match status" value="1"/>
</dbReference>
<dbReference type="GO" id="GO:0007165">
    <property type="term" value="P:signal transduction"/>
    <property type="evidence" value="ECO:0007669"/>
    <property type="project" value="UniProtKB-KW"/>
</dbReference>
<feature type="transmembrane region" description="Helical" evidence="5">
    <location>
        <begin position="337"/>
        <end position="356"/>
    </location>
</feature>
<dbReference type="SMART" id="SM00283">
    <property type="entry name" value="MA"/>
    <property type="match status" value="1"/>
</dbReference>
<dbReference type="InterPro" id="IPR003660">
    <property type="entry name" value="HAMP_dom"/>
</dbReference>
<dbReference type="Gene3D" id="3.30.450.20">
    <property type="entry name" value="PAS domain"/>
    <property type="match status" value="1"/>
</dbReference>
<dbReference type="Pfam" id="PF00672">
    <property type="entry name" value="HAMP"/>
    <property type="match status" value="1"/>
</dbReference>
<keyword evidence="5" id="KW-0812">Transmembrane</keyword>
<evidence type="ECO:0000256" key="3">
    <source>
        <dbReference type="PROSITE-ProRule" id="PRU00284"/>
    </source>
</evidence>
<evidence type="ECO:0000256" key="5">
    <source>
        <dbReference type="SAM" id="Phobius"/>
    </source>
</evidence>
<keyword evidence="4" id="KW-0175">Coiled coil</keyword>
<dbReference type="EMBL" id="PDSK01000041">
    <property type="protein sequence ID" value="PIE35522.1"/>
    <property type="molecule type" value="Genomic_DNA"/>
</dbReference>
<protein>
    <recommendedName>
        <fullName evidence="10">Methyl-accepting chemotaxis protein</fullName>
    </recommendedName>
</protein>
<dbReference type="GO" id="GO:0016020">
    <property type="term" value="C:membrane"/>
    <property type="evidence" value="ECO:0007669"/>
    <property type="project" value="InterPro"/>
</dbReference>
<evidence type="ECO:0000259" key="6">
    <source>
        <dbReference type="PROSITE" id="PS50111"/>
    </source>
</evidence>
<dbReference type="Gene3D" id="1.10.287.950">
    <property type="entry name" value="Methyl-accepting chemotaxis protein"/>
    <property type="match status" value="1"/>
</dbReference>
<evidence type="ECO:0000259" key="7">
    <source>
        <dbReference type="PROSITE" id="PS50885"/>
    </source>
</evidence>
<dbReference type="CDD" id="cd06225">
    <property type="entry name" value="HAMP"/>
    <property type="match status" value="1"/>
</dbReference>
<evidence type="ECO:0000313" key="8">
    <source>
        <dbReference type="EMBL" id="PIE35522.1"/>
    </source>
</evidence>
<comment type="similarity">
    <text evidence="2">Belongs to the methyl-accepting chemotaxis (MCP) protein family.</text>
</comment>
<keyword evidence="5" id="KW-0472">Membrane</keyword>
<dbReference type="PANTHER" id="PTHR32089:SF112">
    <property type="entry name" value="LYSOZYME-LIKE PROTEIN-RELATED"/>
    <property type="match status" value="1"/>
</dbReference>
<keyword evidence="1 3" id="KW-0807">Transducer</keyword>